<feature type="transmembrane region" description="Helical" evidence="15">
    <location>
        <begin position="66"/>
        <end position="85"/>
    </location>
</feature>
<dbReference type="Pfam" id="PF02600">
    <property type="entry name" value="DsbB"/>
    <property type="match status" value="1"/>
</dbReference>
<evidence type="ECO:0000313" key="17">
    <source>
        <dbReference type="Proteomes" id="UP000295611"/>
    </source>
</evidence>
<keyword evidence="3 14" id="KW-0813">Transport</keyword>
<feature type="topological domain" description="Cytoplasmic" evidence="14">
    <location>
        <begin position="62"/>
        <end position="67"/>
    </location>
</feature>
<dbReference type="InterPro" id="IPR022920">
    <property type="entry name" value="Disulphide_bond_form_DsbB"/>
</dbReference>
<comment type="caution">
    <text evidence="14">Lacks conserved residue(s) required for the propagation of feature annotation.</text>
</comment>
<keyword evidence="4 14" id="KW-1003">Cell membrane</keyword>
<keyword evidence="13 14" id="KW-0676">Redox-active center</keyword>
<evidence type="ECO:0000256" key="9">
    <source>
        <dbReference type="ARBA" id="ARBA00023002"/>
    </source>
</evidence>
<evidence type="ECO:0000256" key="7">
    <source>
        <dbReference type="ARBA" id="ARBA00022982"/>
    </source>
</evidence>
<sequence length="163" mass="17751">MGLPGRRAGFFLISAACVGAMGFAFYAQYVMGLDPCPLCMLQRVGVVSVGVLALLAGLCNPRRWGFRLWSALVALAALAGAGVSARQLWLQSLPPDQVPQCGPGLDYLLQTLPFTHALEKILMGSGECAVVDWRFLGMAMPFWVLMFFALVIAFTLLQQRKIR</sequence>
<comment type="caution">
    <text evidence="16">The sequence shown here is derived from an EMBL/GenBank/DDBJ whole genome shotgun (WGS) entry which is preliminary data.</text>
</comment>
<evidence type="ECO:0000256" key="2">
    <source>
        <dbReference type="ARBA" id="ARBA00008823"/>
    </source>
</evidence>
<keyword evidence="6 14" id="KW-0812">Transmembrane</keyword>
<feature type="topological domain" description="Periplasmic" evidence="14">
    <location>
        <begin position="27"/>
        <end position="44"/>
    </location>
</feature>
<dbReference type="HAMAP" id="MF_00286">
    <property type="entry name" value="DsbB"/>
    <property type="match status" value="1"/>
</dbReference>
<feature type="transmembrane region" description="Helical" evidence="15">
    <location>
        <begin position="135"/>
        <end position="157"/>
    </location>
</feature>
<dbReference type="EMBL" id="SNZP01000022">
    <property type="protein sequence ID" value="TDR70628.1"/>
    <property type="molecule type" value="Genomic_DNA"/>
</dbReference>
<dbReference type="Gene3D" id="1.20.1550.10">
    <property type="entry name" value="DsbB-like"/>
    <property type="match status" value="1"/>
</dbReference>
<evidence type="ECO:0000256" key="11">
    <source>
        <dbReference type="ARBA" id="ARBA00023157"/>
    </source>
</evidence>
<dbReference type="Proteomes" id="UP000295611">
    <property type="component" value="Unassembled WGS sequence"/>
</dbReference>
<feature type="transmembrane region" description="Helical" evidence="15">
    <location>
        <begin position="40"/>
        <end position="59"/>
    </location>
</feature>
<dbReference type="InterPro" id="IPR050183">
    <property type="entry name" value="DsbB"/>
</dbReference>
<evidence type="ECO:0000256" key="4">
    <source>
        <dbReference type="ARBA" id="ARBA00022475"/>
    </source>
</evidence>
<dbReference type="SUPFAM" id="SSF158442">
    <property type="entry name" value="DsbB-like"/>
    <property type="match status" value="1"/>
</dbReference>
<evidence type="ECO:0000256" key="3">
    <source>
        <dbReference type="ARBA" id="ARBA00022448"/>
    </source>
</evidence>
<keyword evidence="12 14" id="KW-0143">Chaperone</keyword>
<dbReference type="InterPro" id="IPR023380">
    <property type="entry name" value="DsbB-like_sf"/>
</dbReference>
<evidence type="ECO:0000256" key="10">
    <source>
        <dbReference type="ARBA" id="ARBA00023136"/>
    </source>
</evidence>
<dbReference type="PANTHER" id="PTHR36570">
    <property type="entry name" value="DISULFIDE BOND FORMATION PROTEIN B"/>
    <property type="match status" value="1"/>
</dbReference>
<dbReference type="AlphaFoldDB" id="A0A4V3DU27"/>
<feature type="topological domain" description="Cytoplasmic" evidence="14">
    <location>
        <begin position="162"/>
        <end position="163"/>
    </location>
</feature>
<dbReference type="PANTHER" id="PTHR36570:SF3">
    <property type="entry name" value="DISULFIDE BOND FORMATION PROTEIN B"/>
    <property type="match status" value="1"/>
</dbReference>
<comment type="function">
    <text evidence="14">Required for disulfide bond formation in some periplasmic proteins. Acts by oxidizing the DsbA protein.</text>
</comment>
<gene>
    <name evidence="14" type="primary">dsbB</name>
    <name evidence="16" type="ORF">DFP86_12230</name>
</gene>
<keyword evidence="9 14" id="KW-0560">Oxidoreductase</keyword>
<dbReference type="RefSeq" id="WP_133684198.1">
    <property type="nucleotide sequence ID" value="NZ_SNZP01000022.1"/>
</dbReference>
<keyword evidence="8 14" id="KW-1133">Transmembrane helix</keyword>
<accession>A0A4V3DU27</accession>
<evidence type="ECO:0000256" key="15">
    <source>
        <dbReference type="SAM" id="Phobius"/>
    </source>
</evidence>
<dbReference type="OrthoDB" id="3711263at2"/>
<keyword evidence="11 14" id="KW-1015">Disulfide bond</keyword>
<organism evidence="16 17">
    <name type="scientific">Paludibacterium purpuratum</name>
    <dbReference type="NCBI Taxonomy" id="1144873"/>
    <lineage>
        <taxon>Bacteria</taxon>
        <taxon>Pseudomonadati</taxon>
        <taxon>Pseudomonadota</taxon>
        <taxon>Betaproteobacteria</taxon>
        <taxon>Neisseriales</taxon>
        <taxon>Chromobacteriaceae</taxon>
        <taxon>Paludibacterium</taxon>
    </lineage>
</organism>
<evidence type="ECO:0000256" key="8">
    <source>
        <dbReference type="ARBA" id="ARBA00022989"/>
    </source>
</evidence>
<keyword evidence="7 14" id="KW-0249">Electron transport</keyword>
<keyword evidence="5" id="KW-0997">Cell inner membrane</keyword>
<proteinExistence type="inferred from homology"/>
<evidence type="ECO:0000313" key="16">
    <source>
        <dbReference type="EMBL" id="TDR70628.1"/>
    </source>
</evidence>
<dbReference type="GO" id="GO:0006457">
    <property type="term" value="P:protein folding"/>
    <property type="evidence" value="ECO:0007669"/>
    <property type="project" value="InterPro"/>
</dbReference>
<dbReference type="GO" id="GO:0009055">
    <property type="term" value="F:electron transfer activity"/>
    <property type="evidence" value="ECO:0007669"/>
    <property type="project" value="UniProtKB-UniRule"/>
</dbReference>
<feature type="disulfide bond" description="Redox-active" evidence="14">
    <location>
        <begin position="36"/>
        <end position="39"/>
    </location>
</feature>
<dbReference type="GO" id="GO:0005886">
    <property type="term" value="C:plasma membrane"/>
    <property type="evidence" value="ECO:0007669"/>
    <property type="project" value="UniProtKB-SubCell"/>
</dbReference>
<evidence type="ECO:0000256" key="1">
    <source>
        <dbReference type="ARBA" id="ARBA00004429"/>
    </source>
</evidence>
<evidence type="ECO:0000256" key="12">
    <source>
        <dbReference type="ARBA" id="ARBA00023186"/>
    </source>
</evidence>
<reference evidence="16 17" key="1">
    <citation type="submission" date="2019-03" db="EMBL/GenBank/DDBJ databases">
        <title>Genomic Encyclopedia of Type Strains, Phase III (KMG-III): the genomes of soil and plant-associated and newly described type strains.</title>
        <authorList>
            <person name="Whitman W."/>
        </authorList>
    </citation>
    <scope>NUCLEOTIDE SEQUENCE [LARGE SCALE GENOMIC DNA]</scope>
    <source>
        <strain evidence="16 17">CECT 8976</strain>
    </source>
</reference>
<protein>
    <recommendedName>
        <fullName evidence="14">Disulfide bond formation protein B</fullName>
    </recommendedName>
    <alternativeName>
        <fullName evidence="14">Disulfide oxidoreductase</fullName>
    </alternativeName>
</protein>
<name>A0A4V3DU27_9NEIS</name>
<comment type="similarity">
    <text evidence="2 14">Belongs to the DsbB family.</text>
</comment>
<evidence type="ECO:0000256" key="13">
    <source>
        <dbReference type="ARBA" id="ARBA00023284"/>
    </source>
</evidence>
<evidence type="ECO:0000256" key="14">
    <source>
        <dbReference type="HAMAP-Rule" id="MF_00286"/>
    </source>
</evidence>
<dbReference type="InterPro" id="IPR003752">
    <property type="entry name" value="DiS_bond_form_DsbB/BdbC"/>
</dbReference>
<keyword evidence="17" id="KW-1185">Reference proteome</keyword>
<evidence type="ECO:0000256" key="6">
    <source>
        <dbReference type="ARBA" id="ARBA00022692"/>
    </source>
</evidence>
<comment type="subcellular location">
    <subcellularLocation>
        <location evidence="1">Cell inner membrane</location>
        <topology evidence="1">Multi-pass membrane protein</topology>
    </subcellularLocation>
    <subcellularLocation>
        <location evidence="14">Cell membrane</location>
        <topology evidence="14">Multi-pass membrane protein</topology>
    </subcellularLocation>
</comment>
<evidence type="ECO:0000256" key="5">
    <source>
        <dbReference type="ARBA" id="ARBA00022519"/>
    </source>
</evidence>
<keyword evidence="10 14" id="KW-0472">Membrane</keyword>
<feature type="topological domain" description="Cytoplasmic" evidence="14">
    <location>
        <begin position="1"/>
        <end position="9"/>
    </location>
</feature>
<dbReference type="GO" id="GO:0015035">
    <property type="term" value="F:protein-disulfide reductase activity"/>
    <property type="evidence" value="ECO:0007669"/>
    <property type="project" value="UniProtKB-UniRule"/>
</dbReference>